<evidence type="ECO:0000256" key="2">
    <source>
        <dbReference type="ARBA" id="ARBA00009183"/>
    </source>
</evidence>
<evidence type="ECO:0000256" key="14">
    <source>
        <dbReference type="ARBA" id="ARBA00069832"/>
    </source>
</evidence>
<evidence type="ECO:0000256" key="12">
    <source>
        <dbReference type="ARBA" id="ARBA00052260"/>
    </source>
</evidence>
<dbReference type="Proteomes" id="UP000187941">
    <property type="component" value="Chromosome"/>
</dbReference>
<keyword evidence="3" id="KW-0285">Flavoprotein</keyword>
<dbReference type="InterPro" id="IPR050346">
    <property type="entry name" value="FMO-like"/>
</dbReference>
<evidence type="ECO:0000256" key="1">
    <source>
        <dbReference type="ARBA" id="ARBA00001974"/>
    </source>
</evidence>
<keyword evidence="16" id="KW-1185">Reference proteome</keyword>
<evidence type="ECO:0000313" key="16">
    <source>
        <dbReference type="Proteomes" id="UP000187941"/>
    </source>
</evidence>
<evidence type="ECO:0000313" key="15">
    <source>
        <dbReference type="EMBL" id="AQG81578.1"/>
    </source>
</evidence>
<dbReference type="GO" id="GO:0050661">
    <property type="term" value="F:NADP binding"/>
    <property type="evidence" value="ECO:0007669"/>
    <property type="project" value="InterPro"/>
</dbReference>
<accession>A0A1P9X1V3</accession>
<evidence type="ECO:0000256" key="10">
    <source>
        <dbReference type="ARBA" id="ARBA00051726"/>
    </source>
</evidence>
<dbReference type="Gene3D" id="3.50.50.60">
    <property type="entry name" value="FAD/NAD(P)-binding domain"/>
    <property type="match status" value="1"/>
</dbReference>
<keyword evidence="5" id="KW-0521">NADP</keyword>
<evidence type="ECO:0000256" key="4">
    <source>
        <dbReference type="ARBA" id="ARBA00022827"/>
    </source>
</evidence>
<evidence type="ECO:0000256" key="9">
    <source>
        <dbReference type="ARBA" id="ARBA00051354"/>
    </source>
</evidence>
<evidence type="ECO:0000256" key="5">
    <source>
        <dbReference type="ARBA" id="ARBA00022857"/>
    </source>
</evidence>
<reference evidence="15 16" key="1">
    <citation type="submission" date="2016-01" db="EMBL/GenBank/DDBJ databases">
        <authorList>
            <person name="Oliw E.H."/>
        </authorList>
    </citation>
    <scope>NUCLEOTIDE SEQUENCE [LARGE SCALE GENOMIC DNA]</scope>
    <source>
        <strain evidence="15 16">DY10</strain>
    </source>
</reference>
<dbReference type="InterPro" id="IPR036188">
    <property type="entry name" value="FAD/NAD-bd_sf"/>
</dbReference>
<dbReference type="STRING" id="1178516.AWR27_21055"/>
<keyword evidence="4" id="KW-0274">FAD</keyword>
<dbReference type="GO" id="GO:0050660">
    <property type="term" value="F:flavin adenine dinucleotide binding"/>
    <property type="evidence" value="ECO:0007669"/>
    <property type="project" value="InterPro"/>
</dbReference>
<evidence type="ECO:0000256" key="13">
    <source>
        <dbReference type="ARBA" id="ARBA00066870"/>
    </source>
</evidence>
<gene>
    <name evidence="15" type="ORF">AWR27_21055</name>
</gene>
<comment type="catalytic activity">
    <reaction evidence="7">
        <text>3-bromo-4-hydroxybenzoate + bromide + NADPH + O2 + 3 H(+) = 2,4-dibromophenol + CO2 + NADP(+) + 2 H2O</text>
        <dbReference type="Rhea" id="RHEA:56356"/>
        <dbReference type="ChEBI" id="CHEBI:15377"/>
        <dbReference type="ChEBI" id="CHEBI:15378"/>
        <dbReference type="ChEBI" id="CHEBI:15379"/>
        <dbReference type="ChEBI" id="CHEBI:15858"/>
        <dbReference type="ChEBI" id="CHEBI:16526"/>
        <dbReference type="ChEBI" id="CHEBI:34238"/>
        <dbReference type="ChEBI" id="CHEBI:57783"/>
        <dbReference type="ChEBI" id="CHEBI:58349"/>
        <dbReference type="ChEBI" id="CHEBI:140203"/>
    </reaction>
    <physiologicalReaction direction="left-to-right" evidence="7">
        <dbReference type="Rhea" id="RHEA:56357"/>
    </physiologicalReaction>
</comment>
<sequence length="439" mass="49593">MTINNHINHIAIIGAGPAGLSMARVLKKMGTPFTIYEKHHNTGGIWDMNNEGSPMYEAAHFISSKTLSGFPDFPMPAHYPDYPTRVQILAYIRAFAQHYDLERHIKFNTKVTQIEKTEQGWEVQTEYGGRQIHKAAICANGPLWQANIPAYQGHFSGTIRHASTFKKSTELLDKRVLVVGGGNSGIDIACETASYANEAYLSLRRGYYFIPKHIFGVPADVFAHGGPKLPTKLNQWILKKMLRVAVGDQTKFGLPKPDHELLESHPIMNSQILHHTSHGNLSVKPDINYFNGNQVHFNDGSVIEVDEVIFATGYDYAIPYAKKHFDWKDNRPKLYMNLFSPKHDNLFAIGFMETNSAAYEMFTEMAKLIGDFLNADPETARKFRQKAETEVLDLSGGLKFVASARHTGYVDSDTYRAFLKKLQKQMGWKPYKKGDYLTP</sequence>
<evidence type="ECO:0000256" key="11">
    <source>
        <dbReference type="ARBA" id="ARBA00052183"/>
    </source>
</evidence>
<evidence type="ECO:0000256" key="7">
    <source>
        <dbReference type="ARBA" id="ARBA00050194"/>
    </source>
</evidence>
<protein>
    <recommendedName>
        <fullName evidence="14">4-hydroxybenzoate brominase (decarboxylating)</fullName>
        <ecNumber evidence="13">1.14.19.55</ecNumber>
    </recommendedName>
</protein>
<comment type="catalytic activity">
    <reaction evidence="9">
        <text>bromide + 4-hydroxybenzoate + NADPH + O2 + 2 H(+) = 3-bromo-4-hydroxybenzoate + NADP(+) + 2 H2O</text>
        <dbReference type="Rhea" id="RHEA:56352"/>
        <dbReference type="ChEBI" id="CHEBI:15377"/>
        <dbReference type="ChEBI" id="CHEBI:15378"/>
        <dbReference type="ChEBI" id="CHEBI:15379"/>
        <dbReference type="ChEBI" id="CHEBI:15858"/>
        <dbReference type="ChEBI" id="CHEBI:17879"/>
        <dbReference type="ChEBI" id="CHEBI:57783"/>
        <dbReference type="ChEBI" id="CHEBI:58349"/>
        <dbReference type="ChEBI" id="CHEBI:140203"/>
    </reaction>
    <physiologicalReaction direction="left-to-right" evidence="9">
        <dbReference type="Rhea" id="RHEA:56353"/>
    </physiologicalReaction>
</comment>
<comment type="catalytic activity">
    <reaction evidence="10">
        <text>3,4-dihydroxybenzoate + bromide + NADPH + O2 + 2 H(+) = 3-bromo-4,5-dihydroxybenzoate + NADP(+) + 2 H2O</text>
        <dbReference type="Rhea" id="RHEA:56372"/>
        <dbReference type="ChEBI" id="CHEBI:15377"/>
        <dbReference type="ChEBI" id="CHEBI:15378"/>
        <dbReference type="ChEBI" id="CHEBI:15379"/>
        <dbReference type="ChEBI" id="CHEBI:15858"/>
        <dbReference type="ChEBI" id="CHEBI:36241"/>
        <dbReference type="ChEBI" id="CHEBI:57783"/>
        <dbReference type="ChEBI" id="CHEBI:58349"/>
        <dbReference type="ChEBI" id="CHEBI:140211"/>
    </reaction>
    <physiologicalReaction direction="left-to-right" evidence="10">
        <dbReference type="Rhea" id="RHEA:56373"/>
    </physiologicalReaction>
</comment>
<dbReference type="KEGG" id="smon:AWR27_21055"/>
<name>A0A1P9X1V3_9BACT</name>
<dbReference type="FunFam" id="3.50.50.60:FF:000023">
    <property type="entry name" value="Dimethylaniline monooxygenase [N-oxide-forming]"/>
    <property type="match status" value="1"/>
</dbReference>
<comment type="similarity">
    <text evidence="2">Belongs to the FMO family.</text>
</comment>
<comment type="catalytic activity">
    <reaction evidence="8">
        <text>3-bromo-4,5-dihydroxybenzoate + bromide + NADPH + O2 + 3 H(+) = 3,5-dibromobenzene-1,2-diol + CO2 + NADP(+) + 2 H2O</text>
        <dbReference type="Rhea" id="RHEA:56376"/>
        <dbReference type="ChEBI" id="CHEBI:15377"/>
        <dbReference type="ChEBI" id="CHEBI:15378"/>
        <dbReference type="ChEBI" id="CHEBI:15379"/>
        <dbReference type="ChEBI" id="CHEBI:15858"/>
        <dbReference type="ChEBI" id="CHEBI:16526"/>
        <dbReference type="ChEBI" id="CHEBI:57783"/>
        <dbReference type="ChEBI" id="CHEBI:58349"/>
        <dbReference type="ChEBI" id="CHEBI:140211"/>
        <dbReference type="ChEBI" id="CHEBI:140214"/>
    </reaction>
    <physiologicalReaction direction="left-to-right" evidence="8">
        <dbReference type="Rhea" id="RHEA:56377"/>
    </physiologicalReaction>
</comment>
<evidence type="ECO:0000256" key="3">
    <source>
        <dbReference type="ARBA" id="ARBA00022630"/>
    </source>
</evidence>
<dbReference type="PRINTS" id="PR00370">
    <property type="entry name" value="FMOXYGENASE"/>
</dbReference>
<dbReference type="RefSeq" id="WP_077133042.1">
    <property type="nucleotide sequence ID" value="NZ_CP014263.1"/>
</dbReference>
<dbReference type="SUPFAM" id="SSF51905">
    <property type="entry name" value="FAD/NAD(P)-binding domain"/>
    <property type="match status" value="2"/>
</dbReference>
<dbReference type="AlphaFoldDB" id="A0A1P9X1V3"/>
<keyword evidence="6" id="KW-0560">Oxidoreductase</keyword>
<dbReference type="EC" id="1.14.19.55" evidence="13"/>
<dbReference type="InterPro" id="IPR000960">
    <property type="entry name" value="Flavin_mOase"/>
</dbReference>
<dbReference type="PANTHER" id="PTHR23023">
    <property type="entry name" value="DIMETHYLANILINE MONOOXYGENASE"/>
    <property type="match status" value="1"/>
</dbReference>
<comment type="cofactor">
    <cofactor evidence="1">
        <name>FAD</name>
        <dbReference type="ChEBI" id="CHEBI:57692"/>
    </cofactor>
</comment>
<organism evidence="15 16">
    <name type="scientific">Spirosoma montaniterrae</name>
    <dbReference type="NCBI Taxonomy" id="1178516"/>
    <lineage>
        <taxon>Bacteria</taxon>
        <taxon>Pseudomonadati</taxon>
        <taxon>Bacteroidota</taxon>
        <taxon>Cytophagia</taxon>
        <taxon>Cytophagales</taxon>
        <taxon>Cytophagaceae</taxon>
        <taxon>Spirosoma</taxon>
    </lineage>
</organism>
<dbReference type="Pfam" id="PF00743">
    <property type="entry name" value="FMO-like"/>
    <property type="match status" value="1"/>
</dbReference>
<evidence type="ECO:0000256" key="6">
    <source>
        <dbReference type="ARBA" id="ARBA00023002"/>
    </source>
</evidence>
<dbReference type="InterPro" id="IPR020946">
    <property type="entry name" value="Flavin_mOase-like"/>
</dbReference>
<proteinExistence type="inferred from homology"/>
<evidence type="ECO:0000256" key="8">
    <source>
        <dbReference type="ARBA" id="ARBA00050583"/>
    </source>
</evidence>
<comment type="catalytic activity">
    <reaction evidence="11">
        <text>3,4-dihydroxybenzoate + 2 bromide + 2 NADPH + 2 O2 + 5 H(+) = 3,5-dibromobenzene-1,2-diol + CO2 + 2 NADP(+) + 4 H2O</text>
        <dbReference type="Rhea" id="RHEA:56368"/>
        <dbReference type="ChEBI" id="CHEBI:15377"/>
        <dbReference type="ChEBI" id="CHEBI:15378"/>
        <dbReference type="ChEBI" id="CHEBI:15379"/>
        <dbReference type="ChEBI" id="CHEBI:15858"/>
        <dbReference type="ChEBI" id="CHEBI:16526"/>
        <dbReference type="ChEBI" id="CHEBI:36241"/>
        <dbReference type="ChEBI" id="CHEBI:57783"/>
        <dbReference type="ChEBI" id="CHEBI:58349"/>
        <dbReference type="ChEBI" id="CHEBI:140214"/>
        <dbReference type="EC" id="1.14.19.55"/>
    </reaction>
    <physiologicalReaction direction="left-to-right" evidence="11">
        <dbReference type="Rhea" id="RHEA:56369"/>
    </physiologicalReaction>
</comment>
<dbReference type="GO" id="GO:0004499">
    <property type="term" value="F:N,N-dimethylaniline monooxygenase activity"/>
    <property type="evidence" value="ECO:0007669"/>
    <property type="project" value="InterPro"/>
</dbReference>
<dbReference type="EMBL" id="CP014263">
    <property type="protein sequence ID" value="AQG81578.1"/>
    <property type="molecule type" value="Genomic_DNA"/>
</dbReference>
<comment type="catalytic activity">
    <reaction evidence="12">
        <text>2 bromide + 4-hydroxybenzoate + 2 NADPH + 2 O2 + 5 H(+) = 2,4-dibromophenol + CO2 + 2 NADP(+) + 4 H2O</text>
        <dbReference type="Rhea" id="RHEA:56348"/>
        <dbReference type="ChEBI" id="CHEBI:15377"/>
        <dbReference type="ChEBI" id="CHEBI:15378"/>
        <dbReference type="ChEBI" id="CHEBI:15379"/>
        <dbReference type="ChEBI" id="CHEBI:15858"/>
        <dbReference type="ChEBI" id="CHEBI:16526"/>
        <dbReference type="ChEBI" id="CHEBI:17879"/>
        <dbReference type="ChEBI" id="CHEBI:34238"/>
        <dbReference type="ChEBI" id="CHEBI:57783"/>
        <dbReference type="ChEBI" id="CHEBI:58349"/>
        <dbReference type="EC" id="1.14.19.55"/>
    </reaction>
    <physiologicalReaction direction="left-to-right" evidence="12">
        <dbReference type="Rhea" id="RHEA:56349"/>
    </physiologicalReaction>
</comment>
<dbReference type="OrthoDB" id="9778740at2"/>